<proteinExistence type="predicted"/>
<sequence length="87" mass="9620">MSQPSIQPLHQKPVPTLATSDLHRAMFKKPAALEMKNKFASPTDDLLSPCSQRLNEHKSKLFSANAKPTKLNFATAKHSSDSDSDEE</sequence>
<dbReference type="AlphaFoldDB" id="A0A1G4MAQ2"/>
<reference evidence="1 2" key="1">
    <citation type="submission" date="2016-03" db="EMBL/GenBank/DDBJ databases">
        <authorList>
            <person name="Devillers H."/>
        </authorList>
    </citation>
    <scope>NUCLEOTIDE SEQUENCE [LARGE SCALE GENOMIC DNA]</scope>
    <source>
        <strain evidence="1">CBS 6772</strain>
    </source>
</reference>
<dbReference type="Proteomes" id="UP000190831">
    <property type="component" value="Chromosome C"/>
</dbReference>
<evidence type="ECO:0000313" key="2">
    <source>
        <dbReference type="Proteomes" id="UP000190831"/>
    </source>
</evidence>
<keyword evidence="2" id="KW-1185">Reference proteome</keyword>
<dbReference type="OrthoDB" id="5578329at2759"/>
<dbReference type="EMBL" id="LT598485">
    <property type="protein sequence ID" value="SCW00815.1"/>
    <property type="molecule type" value="Genomic_DNA"/>
</dbReference>
<name>A0A1G4MAQ2_LACFM</name>
<dbReference type="Pfam" id="PF05032">
    <property type="entry name" value="Spo12"/>
    <property type="match status" value="1"/>
</dbReference>
<gene>
    <name evidence="1" type="ORF">LAFE_0C12618G</name>
</gene>
<accession>A0A1G4MAQ2</accession>
<protein>
    <submittedName>
        <fullName evidence="1">LAFE_0C12618g1_1</fullName>
    </submittedName>
</protein>
<evidence type="ECO:0000313" key="1">
    <source>
        <dbReference type="EMBL" id="SCW00815.1"/>
    </source>
</evidence>
<organism evidence="1 2">
    <name type="scientific">Lachancea fermentati</name>
    <name type="common">Zygosaccharomyces fermentati</name>
    <dbReference type="NCBI Taxonomy" id="4955"/>
    <lineage>
        <taxon>Eukaryota</taxon>
        <taxon>Fungi</taxon>
        <taxon>Dikarya</taxon>
        <taxon>Ascomycota</taxon>
        <taxon>Saccharomycotina</taxon>
        <taxon>Saccharomycetes</taxon>
        <taxon>Saccharomycetales</taxon>
        <taxon>Saccharomycetaceae</taxon>
        <taxon>Lachancea</taxon>
    </lineage>
</organism>
<dbReference type="STRING" id="4955.A0A1G4MAQ2"/>
<dbReference type="InterPro" id="IPR007727">
    <property type="entry name" value="Spo12"/>
</dbReference>
<dbReference type="OMA" id="NECEEDW"/>